<evidence type="ECO:0008006" key="6">
    <source>
        <dbReference type="Google" id="ProtNLM"/>
    </source>
</evidence>
<dbReference type="PRINTS" id="PR00457">
    <property type="entry name" value="ANPEROXIDASE"/>
</dbReference>
<organism evidence="4 5">
    <name type="scientific">Loxostege sticticalis</name>
    <name type="common">Beet webworm moth</name>
    <dbReference type="NCBI Taxonomy" id="481309"/>
    <lineage>
        <taxon>Eukaryota</taxon>
        <taxon>Metazoa</taxon>
        <taxon>Ecdysozoa</taxon>
        <taxon>Arthropoda</taxon>
        <taxon>Hexapoda</taxon>
        <taxon>Insecta</taxon>
        <taxon>Pterygota</taxon>
        <taxon>Neoptera</taxon>
        <taxon>Endopterygota</taxon>
        <taxon>Lepidoptera</taxon>
        <taxon>Glossata</taxon>
        <taxon>Ditrysia</taxon>
        <taxon>Pyraloidea</taxon>
        <taxon>Crambidae</taxon>
        <taxon>Pyraustinae</taxon>
        <taxon>Loxostege</taxon>
    </lineage>
</organism>
<dbReference type="PANTHER" id="PTHR11475:SF86">
    <property type="entry name" value="PEROXIDASE"/>
    <property type="match status" value="1"/>
</dbReference>
<keyword evidence="3" id="KW-0732">Signal</keyword>
<dbReference type="Pfam" id="PF03098">
    <property type="entry name" value="An_peroxidase"/>
    <property type="match status" value="1"/>
</dbReference>
<reference evidence="4 5" key="1">
    <citation type="submission" date="2024-06" db="EMBL/GenBank/DDBJ databases">
        <title>A chromosome-level genome assembly of beet webworm, Loxostege sticticalis.</title>
        <authorList>
            <person name="Zhang Y."/>
        </authorList>
    </citation>
    <scope>NUCLEOTIDE SEQUENCE [LARGE SCALE GENOMIC DNA]</scope>
    <source>
        <strain evidence="4">AQ028</strain>
        <tissue evidence="4">Male pupae</tissue>
    </source>
</reference>
<keyword evidence="1" id="KW-0560">Oxidoreductase</keyword>
<evidence type="ECO:0000256" key="1">
    <source>
        <dbReference type="ARBA" id="ARBA00022559"/>
    </source>
</evidence>
<dbReference type="InterPro" id="IPR019791">
    <property type="entry name" value="Haem_peroxidase_animal"/>
</dbReference>
<dbReference type="GO" id="GO:0004601">
    <property type="term" value="F:peroxidase activity"/>
    <property type="evidence" value="ECO:0007669"/>
    <property type="project" value="UniProtKB-KW"/>
</dbReference>
<name>A0ABD0TCI6_LOXSC</name>
<dbReference type="PROSITE" id="PS50292">
    <property type="entry name" value="PEROXIDASE_3"/>
    <property type="match status" value="1"/>
</dbReference>
<feature type="binding site" description="axial binding residue" evidence="2">
    <location>
        <position position="391"/>
    </location>
    <ligand>
        <name>heme b</name>
        <dbReference type="ChEBI" id="CHEBI:60344"/>
    </ligand>
    <ligandPart>
        <name>Fe</name>
        <dbReference type="ChEBI" id="CHEBI:18248"/>
    </ligandPart>
</feature>
<gene>
    <name evidence="4" type="ORF">ABMA28_015353</name>
</gene>
<accession>A0ABD0TCI6</accession>
<dbReference type="InterPro" id="IPR037120">
    <property type="entry name" value="Haem_peroxidase_sf_animal"/>
</dbReference>
<dbReference type="SUPFAM" id="SSF48113">
    <property type="entry name" value="Heme-dependent peroxidases"/>
    <property type="match status" value="1"/>
</dbReference>
<keyword evidence="2" id="KW-0408">Iron</keyword>
<comment type="caution">
    <text evidence="4">The sequence shown here is derived from an EMBL/GenBank/DDBJ whole genome shotgun (WGS) entry which is preliminary data.</text>
</comment>
<evidence type="ECO:0000313" key="5">
    <source>
        <dbReference type="Proteomes" id="UP001549921"/>
    </source>
</evidence>
<dbReference type="EMBL" id="JBEDNZ010000007">
    <property type="protein sequence ID" value="KAL0840028.1"/>
    <property type="molecule type" value="Genomic_DNA"/>
</dbReference>
<dbReference type="InterPro" id="IPR010255">
    <property type="entry name" value="Haem_peroxidase_sf"/>
</dbReference>
<keyword evidence="2" id="KW-0349">Heme</keyword>
<dbReference type="Proteomes" id="UP001549921">
    <property type="component" value="Unassembled WGS sequence"/>
</dbReference>
<proteinExistence type="predicted"/>
<keyword evidence="2" id="KW-0479">Metal-binding</keyword>
<evidence type="ECO:0000256" key="2">
    <source>
        <dbReference type="PIRSR" id="PIRSR619791-2"/>
    </source>
</evidence>
<keyword evidence="1" id="KW-0575">Peroxidase</keyword>
<dbReference type="PANTHER" id="PTHR11475">
    <property type="entry name" value="OXIDASE/PEROXIDASE"/>
    <property type="match status" value="1"/>
</dbReference>
<feature type="signal peptide" evidence="3">
    <location>
        <begin position="1"/>
        <end position="22"/>
    </location>
</feature>
<dbReference type="Gene3D" id="1.10.640.10">
    <property type="entry name" value="Haem peroxidase domain superfamily, animal type"/>
    <property type="match status" value="1"/>
</dbReference>
<evidence type="ECO:0000256" key="3">
    <source>
        <dbReference type="SAM" id="SignalP"/>
    </source>
</evidence>
<evidence type="ECO:0000313" key="4">
    <source>
        <dbReference type="EMBL" id="KAL0840028.1"/>
    </source>
</evidence>
<feature type="chain" id="PRO_5044897062" description="Peroxidase" evidence="3">
    <location>
        <begin position="23"/>
        <end position="656"/>
    </location>
</feature>
<sequence>MVPKITLFLPLFVLVFVGESNSIYYDSYHGVQISEKEYQQRIARNTTFWCTNVLEPCDPHEWRRIDGSCNNLNHPNRGMTHTPNLRLLPPTYAGNSKEGYEPRKAKCGAPLPPERQLRTSVLPEGRVPDLVTTQLVSHFLVFLISDVLSIHDTINYVLWKPYCCLPQGKQDKDCIPVKIPNDDPVHRFGNLRCMKLTRPFTYQSEGCLKNDTVPERIVTPTPTIDLSKLYGQVPEVLASKGRLFKNGLLKYEIEEGRMWPPSTKTKDDLCILNQKPVETRCHDTPEPISNSLAGINLFSIWFWRLHNYIATALAKVNPCWDDDRLFYETREINIAFMLQIIYYELLPSLMGHENLRREGVIASTPGFRDSYNDQVLPQISAEYAFVLRWFHIIQENDQKMYNAQGHYLRSVPLTNITLRTGYLAIDNNLDYITQGVFRQAGGRFDNLVDPDIAEIGLGPMTEGTDITSFDLVKNRYFGMAPYVKYLELCNGRRFTTFDDLIGFTKPEMLEILKEKYKHVEDIDLIVGLWLELPAEGSLLPKTLQCLMIEQHVRFLVSDRHWYERPNRPHAFNLEQLLEIRKSTVSGLLCNVGDTVTDIQPNAFLRAGPGNEMTSCEHLPNIDFRAWKDPSCGGGSSTNWYGGAHDGNPYIWSEATD</sequence>
<protein>
    <recommendedName>
        <fullName evidence="6">Peroxidase</fullName>
    </recommendedName>
</protein>
<dbReference type="AlphaFoldDB" id="A0ABD0TCI6"/>